<evidence type="ECO:0000256" key="4">
    <source>
        <dbReference type="ARBA" id="ARBA00023015"/>
    </source>
</evidence>
<protein>
    <recommendedName>
        <fullName evidence="11">Heme response regulator HssR</fullName>
    </recommendedName>
    <alternativeName>
        <fullName evidence="2">Stage 0 sporulation protein A homolog</fullName>
    </alternativeName>
</protein>
<dbReference type="CDD" id="cd17574">
    <property type="entry name" value="REC_OmpR"/>
    <property type="match status" value="1"/>
</dbReference>
<evidence type="ECO:0000256" key="13">
    <source>
        <dbReference type="PROSITE-ProRule" id="PRU01091"/>
    </source>
</evidence>
<accession>A0A949NIG1</accession>
<reference evidence="16" key="1">
    <citation type="submission" date="2021-06" db="EMBL/GenBank/DDBJ databases">
        <title>Description of novel taxa of the family Lachnospiraceae.</title>
        <authorList>
            <person name="Chaplin A.V."/>
            <person name="Sokolova S.R."/>
            <person name="Pikina A.P."/>
            <person name="Korzhanova M."/>
            <person name="Belova V."/>
            <person name="Korostin D."/>
            <person name="Efimov B.A."/>
        </authorList>
    </citation>
    <scope>NUCLEOTIDE SEQUENCE</scope>
    <source>
        <strain evidence="16">ASD5720</strain>
    </source>
</reference>
<dbReference type="GO" id="GO:0006355">
    <property type="term" value="P:regulation of DNA-templated transcription"/>
    <property type="evidence" value="ECO:0007669"/>
    <property type="project" value="InterPro"/>
</dbReference>
<feature type="DNA-binding region" description="OmpR/PhoB-type" evidence="13">
    <location>
        <begin position="125"/>
        <end position="222"/>
    </location>
</feature>
<dbReference type="SUPFAM" id="SSF52172">
    <property type="entry name" value="CheY-like"/>
    <property type="match status" value="1"/>
</dbReference>
<dbReference type="Gene3D" id="6.10.250.690">
    <property type="match status" value="1"/>
</dbReference>
<dbReference type="EMBL" id="JAHQCW010000027">
    <property type="protein sequence ID" value="MBU9737940.1"/>
    <property type="molecule type" value="Genomic_DNA"/>
</dbReference>
<dbReference type="SMART" id="SM00862">
    <property type="entry name" value="Trans_reg_C"/>
    <property type="match status" value="1"/>
</dbReference>
<dbReference type="InterPro" id="IPR001867">
    <property type="entry name" value="OmpR/PhoB-type_DNA-bd"/>
</dbReference>
<dbReference type="Gene3D" id="1.10.10.10">
    <property type="entry name" value="Winged helix-like DNA-binding domain superfamily/Winged helix DNA-binding domain"/>
    <property type="match status" value="1"/>
</dbReference>
<dbReference type="Pfam" id="PF00486">
    <property type="entry name" value="Trans_reg_C"/>
    <property type="match status" value="1"/>
</dbReference>
<dbReference type="Pfam" id="PF00072">
    <property type="entry name" value="Response_reg"/>
    <property type="match status" value="1"/>
</dbReference>
<proteinExistence type="predicted"/>
<feature type="domain" description="OmpR/PhoB-type" evidence="15">
    <location>
        <begin position="125"/>
        <end position="222"/>
    </location>
</feature>
<dbReference type="CDD" id="cd00383">
    <property type="entry name" value="trans_reg_C"/>
    <property type="match status" value="1"/>
</dbReference>
<dbReference type="InterPro" id="IPR001789">
    <property type="entry name" value="Sig_transdc_resp-reg_receiver"/>
</dbReference>
<keyword evidence="6 13" id="KW-0238">DNA-binding</keyword>
<keyword evidence="5" id="KW-0843">Virulence</keyword>
<evidence type="ECO:0000313" key="16">
    <source>
        <dbReference type="EMBL" id="MBU9737940.1"/>
    </source>
</evidence>
<keyword evidence="17" id="KW-1185">Reference proteome</keyword>
<dbReference type="PANTHER" id="PTHR48111">
    <property type="entry name" value="REGULATOR OF RPOS"/>
    <property type="match status" value="1"/>
</dbReference>
<dbReference type="InterPro" id="IPR036388">
    <property type="entry name" value="WH-like_DNA-bd_sf"/>
</dbReference>
<feature type="modified residue" description="4-aspartylphosphate" evidence="12">
    <location>
        <position position="52"/>
    </location>
</feature>
<evidence type="ECO:0000256" key="7">
    <source>
        <dbReference type="ARBA" id="ARBA00023159"/>
    </source>
</evidence>
<dbReference type="PANTHER" id="PTHR48111:SF49">
    <property type="entry name" value="HEME RESPONSE REGULATOR HSSR"/>
    <property type="match status" value="1"/>
</dbReference>
<comment type="function">
    <text evidence="10">Member of the two-component regulatory system HssS/HssR involved in intracellular heme homeostasis and tempering of staphylococcal virulence. Phosphorylated HssR binds to a direct repeat sequence within hrtAB promoter and activates the expression of hrtAB, an efflux pump, in response to extracellular heme, hemin, hemoglobin or blood.</text>
</comment>
<dbReference type="GO" id="GO:0005829">
    <property type="term" value="C:cytosol"/>
    <property type="evidence" value="ECO:0007669"/>
    <property type="project" value="TreeGrafter"/>
</dbReference>
<evidence type="ECO:0000256" key="6">
    <source>
        <dbReference type="ARBA" id="ARBA00023125"/>
    </source>
</evidence>
<evidence type="ECO:0000256" key="12">
    <source>
        <dbReference type="PROSITE-ProRule" id="PRU00169"/>
    </source>
</evidence>
<keyword evidence="7" id="KW-0010">Activator</keyword>
<dbReference type="SMART" id="SM00448">
    <property type="entry name" value="REC"/>
    <property type="match status" value="1"/>
</dbReference>
<comment type="function">
    <text evidence="9">May play the central regulatory role in sporulation. It may be an element of the effector pathway responsible for the activation of sporulation genes in response to nutritional stress. Spo0A may act in concert with spo0H (a sigma factor) to control the expression of some genes that are critical to the sporulation process.</text>
</comment>
<evidence type="ECO:0000256" key="5">
    <source>
        <dbReference type="ARBA" id="ARBA00023026"/>
    </source>
</evidence>
<gene>
    <name evidence="16" type="ORF">KTH89_15455</name>
</gene>
<evidence type="ECO:0000256" key="11">
    <source>
        <dbReference type="ARBA" id="ARBA00039976"/>
    </source>
</evidence>
<dbReference type="Gene3D" id="3.40.50.2300">
    <property type="match status" value="1"/>
</dbReference>
<keyword evidence="3" id="KW-0963">Cytoplasm</keyword>
<dbReference type="AlphaFoldDB" id="A0A949NIG1"/>
<dbReference type="InterPro" id="IPR011006">
    <property type="entry name" value="CheY-like_superfamily"/>
</dbReference>
<dbReference type="PROSITE" id="PS51755">
    <property type="entry name" value="OMPR_PHOB"/>
    <property type="match status" value="1"/>
</dbReference>
<name>A0A949NIG1_9FIRM</name>
<keyword evidence="12" id="KW-0597">Phosphoprotein</keyword>
<dbReference type="RefSeq" id="WP_238722282.1">
    <property type="nucleotide sequence ID" value="NZ_JAHQCW010000027.1"/>
</dbReference>
<dbReference type="GO" id="GO:0032993">
    <property type="term" value="C:protein-DNA complex"/>
    <property type="evidence" value="ECO:0007669"/>
    <property type="project" value="TreeGrafter"/>
</dbReference>
<comment type="subcellular location">
    <subcellularLocation>
        <location evidence="1">Cytoplasm</location>
    </subcellularLocation>
</comment>
<dbReference type="Proteomes" id="UP000712157">
    <property type="component" value="Unassembled WGS sequence"/>
</dbReference>
<keyword evidence="8" id="KW-0804">Transcription</keyword>
<dbReference type="GO" id="GO:0000976">
    <property type="term" value="F:transcription cis-regulatory region binding"/>
    <property type="evidence" value="ECO:0007669"/>
    <property type="project" value="TreeGrafter"/>
</dbReference>
<evidence type="ECO:0000259" key="15">
    <source>
        <dbReference type="PROSITE" id="PS51755"/>
    </source>
</evidence>
<feature type="domain" description="Response regulatory" evidence="14">
    <location>
        <begin position="3"/>
        <end position="117"/>
    </location>
</feature>
<organism evidence="16 17">
    <name type="scientific">Diplocloster agilis</name>
    <dbReference type="NCBI Taxonomy" id="2850323"/>
    <lineage>
        <taxon>Bacteria</taxon>
        <taxon>Bacillati</taxon>
        <taxon>Bacillota</taxon>
        <taxon>Clostridia</taxon>
        <taxon>Lachnospirales</taxon>
        <taxon>Lachnospiraceae</taxon>
        <taxon>Diplocloster</taxon>
    </lineage>
</organism>
<evidence type="ECO:0000256" key="1">
    <source>
        <dbReference type="ARBA" id="ARBA00004496"/>
    </source>
</evidence>
<dbReference type="PROSITE" id="PS50110">
    <property type="entry name" value="RESPONSE_REGULATORY"/>
    <property type="match status" value="1"/>
</dbReference>
<evidence type="ECO:0000256" key="9">
    <source>
        <dbReference type="ARBA" id="ARBA00024867"/>
    </source>
</evidence>
<dbReference type="InterPro" id="IPR039420">
    <property type="entry name" value="WalR-like"/>
</dbReference>
<evidence type="ECO:0000313" key="17">
    <source>
        <dbReference type="Proteomes" id="UP000712157"/>
    </source>
</evidence>
<evidence type="ECO:0000256" key="3">
    <source>
        <dbReference type="ARBA" id="ARBA00022490"/>
    </source>
</evidence>
<evidence type="ECO:0000256" key="8">
    <source>
        <dbReference type="ARBA" id="ARBA00023163"/>
    </source>
</evidence>
<dbReference type="GO" id="GO:0000156">
    <property type="term" value="F:phosphorelay response regulator activity"/>
    <property type="evidence" value="ECO:0007669"/>
    <property type="project" value="TreeGrafter"/>
</dbReference>
<keyword evidence="4" id="KW-0805">Transcription regulation</keyword>
<sequence>MNTICIAEDDAHIRGLMLEYLNREGFRILEANDGRQALQCLENLQVDLLITDLMMPWINGIELITEVRKIDRDIPVLIITAKEMFEDKKMGFLAGADDYMVKPIDMDEMVLRVRALLRRAKYAREQRIEYHDTVLDYNNYGFFIKGQPIELARKEFEILFLFMSNPNKIFTRQQIMDHVWGRDANSVDRTVDVHINRIRDKLVDNEDIKISTVRGLGYKLVRNYE</sequence>
<evidence type="ECO:0000259" key="14">
    <source>
        <dbReference type="PROSITE" id="PS50110"/>
    </source>
</evidence>
<comment type="caution">
    <text evidence="16">The sequence shown here is derived from an EMBL/GenBank/DDBJ whole genome shotgun (WGS) entry which is preliminary data.</text>
</comment>
<evidence type="ECO:0000256" key="2">
    <source>
        <dbReference type="ARBA" id="ARBA00018672"/>
    </source>
</evidence>
<evidence type="ECO:0000256" key="10">
    <source>
        <dbReference type="ARBA" id="ARBA00037471"/>
    </source>
</evidence>